<organism evidence="1 2">
    <name type="scientific">Fumia xinanensis</name>
    <dbReference type="NCBI Taxonomy" id="2763659"/>
    <lineage>
        <taxon>Bacteria</taxon>
        <taxon>Bacillati</taxon>
        <taxon>Bacillota</taxon>
        <taxon>Clostridia</taxon>
        <taxon>Eubacteriales</taxon>
        <taxon>Oscillospiraceae</taxon>
        <taxon>Fumia</taxon>
    </lineage>
</organism>
<name>A0A926E5G5_9FIRM</name>
<protein>
    <submittedName>
        <fullName evidence="1">Uncharacterized protein</fullName>
    </submittedName>
</protein>
<accession>A0A926E5G5</accession>
<evidence type="ECO:0000313" key="2">
    <source>
        <dbReference type="Proteomes" id="UP000610760"/>
    </source>
</evidence>
<dbReference type="EMBL" id="JACRSV010000002">
    <property type="protein sequence ID" value="MBC8559923.1"/>
    <property type="molecule type" value="Genomic_DNA"/>
</dbReference>
<reference evidence="1" key="1">
    <citation type="submission" date="2020-08" db="EMBL/GenBank/DDBJ databases">
        <title>Genome public.</title>
        <authorList>
            <person name="Liu C."/>
            <person name="Sun Q."/>
        </authorList>
    </citation>
    <scope>NUCLEOTIDE SEQUENCE</scope>
    <source>
        <strain evidence="1">NSJ-33</strain>
    </source>
</reference>
<proteinExistence type="predicted"/>
<evidence type="ECO:0000313" key="1">
    <source>
        <dbReference type="EMBL" id="MBC8559923.1"/>
    </source>
</evidence>
<sequence>MNLVSCSKDCTYQKDGYCCLTDTAYVSNNKVDGCCYYRKLSSSPADAAQKKPVERI</sequence>
<keyword evidence="2" id="KW-1185">Reference proteome</keyword>
<dbReference type="Proteomes" id="UP000610760">
    <property type="component" value="Unassembled WGS sequence"/>
</dbReference>
<dbReference type="AlphaFoldDB" id="A0A926E5G5"/>
<comment type="caution">
    <text evidence="1">The sequence shown here is derived from an EMBL/GenBank/DDBJ whole genome shotgun (WGS) entry which is preliminary data.</text>
</comment>
<gene>
    <name evidence="1" type="ORF">H8710_07580</name>
</gene>
<dbReference type="RefSeq" id="WP_249294894.1">
    <property type="nucleotide sequence ID" value="NZ_JACRSV010000002.1"/>
</dbReference>